<sequence>MGTILAVAELARYQDGTVWVVILLDGADLVFCTDYADGEPPRGTSETRMRVEDFVARGEGPWPWYDLGPKREGVLRALAGLDVDPPEWTEPLPPDVLDLFRRAQRGDSAVIEMLAMGADPDPVDACGASPLWYAVRSPGLGLAVALIDAGADAGRRIELSARGERYTTILHEIVRNGRTVALKHALANGVCPALLDSEGATPLHVLGGDGDNVNPESVRALVRAGAPVDAALPDGTQPIDRAARRLLPATVATLVDHGADPGRGLDALMSWWAAGVSCCVQRAGVVTDVVEVLRTAGAQVSQRHRDAAAAAGVEQVTAALRR</sequence>
<accession>A0ABQ0KQF3</accession>
<dbReference type="InterPro" id="IPR051573">
    <property type="entry name" value="Ankyrin-SOCS_box_domain"/>
</dbReference>
<dbReference type="PANTHER" id="PTHR24136:SF15">
    <property type="entry name" value="ANK_REP_REGION DOMAIN-CONTAINING PROTEIN"/>
    <property type="match status" value="1"/>
</dbReference>
<reference evidence="3 4" key="1">
    <citation type="journal article" date="2016" name="Genome Announc.">
        <title>Draft Genome Sequences of Five Rapidly Growing Mycobacterium Species, M. thermoresistibile, M. fortuitum subsp. acetamidolyticum, M. canariasense, M. brisbanense, and M. novocastrense.</title>
        <authorList>
            <person name="Katahira K."/>
            <person name="Ogura Y."/>
            <person name="Gotoh Y."/>
            <person name="Hayashi T."/>
        </authorList>
    </citation>
    <scope>NUCLEOTIDE SEQUENCE [LARGE SCALE GENOMIC DNA]</scope>
    <source>
        <strain evidence="3 4">JCM18114</strain>
    </source>
</reference>
<comment type="caution">
    <text evidence="3">The sequence shown here is derived from an EMBL/GenBank/DDBJ whole genome shotgun (WGS) entry which is preliminary data.</text>
</comment>
<dbReference type="SUPFAM" id="SSF48403">
    <property type="entry name" value="Ankyrin repeat"/>
    <property type="match status" value="1"/>
</dbReference>
<dbReference type="InterPro" id="IPR002110">
    <property type="entry name" value="Ankyrin_rpt"/>
</dbReference>
<gene>
    <name evidence="3" type="ORF">RMCN_4954</name>
</gene>
<evidence type="ECO:0000313" key="4">
    <source>
        <dbReference type="Proteomes" id="UP000069773"/>
    </source>
</evidence>
<evidence type="ECO:0008006" key="5">
    <source>
        <dbReference type="Google" id="ProtNLM"/>
    </source>
</evidence>
<name>A0ABQ0KQF3_MYCNV</name>
<keyword evidence="4" id="KW-1185">Reference proteome</keyword>
<dbReference type="EMBL" id="BCTA01000077">
    <property type="protein sequence ID" value="GAT11821.1"/>
    <property type="molecule type" value="Genomic_DNA"/>
</dbReference>
<dbReference type="SMART" id="SM00248">
    <property type="entry name" value="ANK"/>
    <property type="match status" value="4"/>
</dbReference>
<dbReference type="InterPro" id="IPR036770">
    <property type="entry name" value="Ankyrin_rpt-contain_sf"/>
</dbReference>
<evidence type="ECO:0000256" key="2">
    <source>
        <dbReference type="ARBA" id="ARBA00023043"/>
    </source>
</evidence>
<keyword evidence="2" id="KW-0040">ANK repeat</keyword>
<protein>
    <recommendedName>
        <fullName evidence="5">Ankyrin</fullName>
    </recommendedName>
</protein>
<evidence type="ECO:0000256" key="1">
    <source>
        <dbReference type="ARBA" id="ARBA00022737"/>
    </source>
</evidence>
<dbReference type="Gene3D" id="1.25.40.20">
    <property type="entry name" value="Ankyrin repeat-containing domain"/>
    <property type="match status" value="1"/>
</dbReference>
<dbReference type="PANTHER" id="PTHR24136">
    <property type="entry name" value="SOWAH (DROSOPHILA) HOMOLOG"/>
    <property type="match status" value="1"/>
</dbReference>
<dbReference type="Proteomes" id="UP000069773">
    <property type="component" value="Unassembled WGS sequence"/>
</dbReference>
<evidence type="ECO:0000313" key="3">
    <source>
        <dbReference type="EMBL" id="GAT11821.1"/>
    </source>
</evidence>
<organism evidence="3 4">
    <name type="scientific">Mycolicibacterium novocastrense</name>
    <name type="common">Mycobacterium novocastrense</name>
    <dbReference type="NCBI Taxonomy" id="59813"/>
    <lineage>
        <taxon>Bacteria</taxon>
        <taxon>Bacillati</taxon>
        <taxon>Actinomycetota</taxon>
        <taxon>Actinomycetes</taxon>
        <taxon>Mycobacteriales</taxon>
        <taxon>Mycobacteriaceae</taxon>
        <taxon>Mycolicibacterium</taxon>
    </lineage>
</organism>
<keyword evidence="1" id="KW-0677">Repeat</keyword>
<proteinExistence type="predicted"/>